<keyword evidence="2" id="KW-1185">Reference proteome</keyword>
<name>A0A067SF46_GALM3</name>
<evidence type="ECO:0000313" key="1">
    <source>
        <dbReference type="EMBL" id="KDR69550.1"/>
    </source>
</evidence>
<dbReference type="HOGENOM" id="CLU_2333746_0_0_1"/>
<reference evidence="2" key="1">
    <citation type="journal article" date="2014" name="Proc. Natl. Acad. Sci. U.S.A.">
        <title>Extensive sampling of basidiomycete genomes demonstrates inadequacy of the white-rot/brown-rot paradigm for wood decay fungi.</title>
        <authorList>
            <person name="Riley R."/>
            <person name="Salamov A.A."/>
            <person name="Brown D.W."/>
            <person name="Nagy L.G."/>
            <person name="Floudas D."/>
            <person name="Held B.W."/>
            <person name="Levasseur A."/>
            <person name="Lombard V."/>
            <person name="Morin E."/>
            <person name="Otillar R."/>
            <person name="Lindquist E.A."/>
            <person name="Sun H."/>
            <person name="LaButti K.M."/>
            <person name="Schmutz J."/>
            <person name="Jabbour D."/>
            <person name="Luo H."/>
            <person name="Baker S.E."/>
            <person name="Pisabarro A.G."/>
            <person name="Walton J.D."/>
            <person name="Blanchette R.A."/>
            <person name="Henrissat B."/>
            <person name="Martin F."/>
            <person name="Cullen D."/>
            <person name="Hibbett D.S."/>
            <person name="Grigoriev I.V."/>
        </authorList>
    </citation>
    <scope>NUCLEOTIDE SEQUENCE [LARGE SCALE GENOMIC DNA]</scope>
    <source>
        <strain evidence="2">CBS 339.88</strain>
    </source>
</reference>
<proteinExistence type="predicted"/>
<gene>
    <name evidence="1" type="ORF">GALMADRAFT_915818</name>
</gene>
<dbReference type="AlphaFoldDB" id="A0A067SF46"/>
<evidence type="ECO:0000313" key="2">
    <source>
        <dbReference type="Proteomes" id="UP000027222"/>
    </source>
</evidence>
<protein>
    <submittedName>
        <fullName evidence="1">Uncharacterized protein</fullName>
    </submittedName>
</protein>
<accession>A0A067SF46</accession>
<dbReference type="EMBL" id="KL142401">
    <property type="protein sequence ID" value="KDR69550.1"/>
    <property type="molecule type" value="Genomic_DNA"/>
</dbReference>
<organism evidence="1 2">
    <name type="scientific">Galerina marginata (strain CBS 339.88)</name>
    <dbReference type="NCBI Taxonomy" id="685588"/>
    <lineage>
        <taxon>Eukaryota</taxon>
        <taxon>Fungi</taxon>
        <taxon>Dikarya</taxon>
        <taxon>Basidiomycota</taxon>
        <taxon>Agaricomycotina</taxon>
        <taxon>Agaricomycetes</taxon>
        <taxon>Agaricomycetidae</taxon>
        <taxon>Agaricales</taxon>
        <taxon>Agaricineae</taxon>
        <taxon>Strophariaceae</taxon>
        <taxon>Galerina</taxon>
    </lineage>
</organism>
<dbReference type="Proteomes" id="UP000027222">
    <property type="component" value="Unassembled WGS sequence"/>
</dbReference>
<sequence>MEGGFCLRVVYNVIIVTLSTIALRSCTGRRRVDLRISLSAWDLTFLGGWRASHRVSIKLRKRSLCSPYSRQVSLYHTNVKWSISRRTTGCAVFPLLAF</sequence>